<evidence type="ECO:0000256" key="1">
    <source>
        <dbReference type="ARBA" id="ARBA00010443"/>
    </source>
</evidence>
<dbReference type="InterPro" id="IPR011004">
    <property type="entry name" value="Trimer_LpxA-like_sf"/>
</dbReference>
<dbReference type="InterPro" id="IPR056818">
    <property type="entry name" value="GlmU/GlgC-like_hexapep"/>
</dbReference>
<dbReference type="Pfam" id="PF00483">
    <property type="entry name" value="NTP_transferase"/>
    <property type="match status" value="1"/>
</dbReference>
<dbReference type="RefSeq" id="WP_253063234.1">
    <property type="nucleotide sequence ID" value="NZ_JAMXWM010000019.1"/>
</dbReference>
<dbReference type="Pfam" id="PF24894">
    <property type="entry name" value="Hexapep_GlmU"/>
    <property type="match status" value="1"/>
</dbReference>
<comment type="caution">
    <text evidence="6">The sequence shown here is derived from an EMBL/GenBank/DDBJ whole genome shotgun (WGS) entry which is preliminary data.</text>
</comment>
<feature type="compositionally biased region" description="Basic and acidic residues" evidence="3">
    <location>
        <begin position="395"/>
        <end position="404"/>
    </location>
</feature>
<keyword evidence="6" id="KW-0548">Nucleotidyltransferase</keyword>
<reference evidence="7" key="1">
    <citation type="journal article" date="2019" name="Int. J. Syst. Evol. Microbiol.">
        <title>The Global Catalogue of Microorganisms (GCM) 10K type strain sequencing project: providing services to taxonomists for standard genome sequencing and annotation.</title>
        <authorList>
            <consortium name="The Broad Institute Genomics Platform"/>
            <consortium name="The Broad Institute Genome Sequencing Center for Infectious Disease"/>
            <person name="Wu L."/>
            <person name="Ma J."/>
        </authorList>
    </citation>
    <scope>NUCLEOTIDE SEQUENCE [LARGE SCALE GENOMIC DNA]</scope>
    <source>
        <strain evidence="7">TISTR 2466</strain>
    </source>
</reference>
<keyword evidence="6" id="KW-0808">Transferase</keyword>
<evidence type="ECO:0000256" key="3">
    <source>
        <dbReference type="SAM" id="MobiDB-lite"/>
    </source>
</evidence>
<protein>
    <submittedName>
        <fullName evidence="6">Glucose-1-phosphate adenylyltransferase subunit GlgD</fullName>
        <ecNumber evidence="6">2.7.7.27</ecNumber>
    </submittedName>
</protein>
<proteinExistence type="inferred from homology"/>
<dbReference type="InterPro" id="IPR029044">
    <property type="entry name" value="Nucleotide-diphossugar_trans"/>
</dbReference>
<feature type="domain" description="Glucose-1-phosphate adenylyltransferase/Bifunctional protein GlmU-like C-terminal hexapeptide" evidence="5">
    <location>
        <begin position="292"/>
        <end position="365"/>
    </location>
</feature>
<dbReference type="InterPro" id="IPR005835">
    <property type="entry name" value="NTP_transferase_dom"/>
</dbReference>
<keyword evidence="2" id="KW-0320">Glycogen biosynthesis</keyword>
<keyword evidence="7" id="KW-1185">Reference proteome</keyword>
<dbReference type="Gene3D" id="2.160.10.10">
    <property type="entry name" value="Hexapeptide repeat proteins"/>
    <property type="match status" value="1"/>
</dbReference>
<dbReference type="EC" id="2.7.7.27" evidence="6"/>
<gene>
    <name evidence="6" type="primary">glgD</name>
    <name evidence="6" type="ORF">ACFSUE_05075</name>
</gene>
<dbReference type="SUPFAM" id="SSF51161">
    <property type="entry name" value="Trimeric LpxA-like enzymes"/>
    <property type="match status" value="1"/>
</dbReference>
<dbReference type="Proteomes" id="UP001597399">
    <property type="component" value="Unassembled WGS sequence"/>
</dbReference>
<accession>A0ABW5RZV3</accession>
<dbReference type="NCBIfam" id="TIGR02092">
    <property type="entry name" value="glgD"/>
    <property type="match status" value="1"/>
</dbReference>
<name>A0ABW5RZV3_9BACL</name>
<dbReference type="InterPro" id="IPR011832">
    <property type="entry name" value="GlgDAde_trans"/>
</dbReference>
<evidence type="ECO:0000259" key="4">
    <source>
        <dbReference type="Pfam" id="PF00483"/>
    </source>
</evidence>
<dbReference type="PANTHER" id="PTHR43523:SF6">
    <property type="entry name" value="GLYCOGEN BIOSYNTHESIS PROTEIN GLGD"/>
    <property type="match status" value="1"/>
</dbReference>
<feature type="region of interest" description="Disordered" evidence="3">
    <location>
        <begin position="392"/>
        <end position="411"/>
    </location>
</feature>
<organism evidence="6 7">
    <name type="scientific">Sporolactobacillus shoreicorticis</name>
    <dbReference type="NCBI Taxonomy" id="1923877"/>
    <lineage>
        <taxon>Bacteria</taxon>
        <taxon>Bacillati</taxon>
        <taxon>Bacillota</taxon>
        <taxon>Bacilli</taxon>
        <taxon>Bacillales</taxon>
        <taxon>Sporolactobacillaceae</taxon>
        <taxon>Sporolactobacillus</taxon>
    </lineage>
</organism>
<dbReference type="CDD" id="cd04651">
    <property type="entry name" value="LbH_G1P_AT_C"/>
    <property type="match status" value="1"/>
</dbReference>
<dbReference type="InterPro" id="IPR011831">
    <property type="entry name" value="ADP-Glc_PPase"/>
</dbReference>
<dbReference type="EMBL" id="JBHUMQ010000013">
    <property type="protein sequence ID" value="MFD2693006.1"/>
    <property type="molecule type" value="Genomic_DNA"/>
</dbReference>
<dbReference type="Gene3D" id="3.90.550.10">
    <property type="entry name" value="Spore Coat Polysaccharide Biosynthesis Protein SpsA, Chain A"/>
    <property type="match status" value="1"/>
</dbReference>
<evidence type="ECO:0000313" key="6">
    <source>
        <dbReference type="EMBL" id="MFD2693006.1"/>
    </source>
</evidence>
<dbReference type="CDD" id="cd02508">
    <property type="entry name" value="ADP_Glucose_PP"/>
    <property type="match status" value="1"/>
</dbReference>
<evidence type="ECO:0000313" key="7">
    <source>
        <dbReference type="Proteomes" id="UP001597399"/>
    </source>
</evidence>
<comment type="similarity">
    <text evidence="1">Belongs to the bacterial/plant glucose-1-phosphate adenylyltransferase family.</text>
</comment>
<feature type="domain" description="Nucleotidyl transferase" evidence="4">
    <location>
        <begin position="20"/>
        <end position="264"/>
    </location>
</feature>
<sequence>MRRNKMCGILNLTESRLATYPLTLYRPIASLPFCSRYRLIDLPLTNLTTAGVETIGVFTHDNLRSIYDHVRSGKEWGLDSIHGGLFFFSDPGTDGNRNGVNHEGDIYNYFNNIAFFDKSESEYTVIMGTRMLCNIDVKAVLRHHIEQGAEITVVYKSTSVQDNEDKNASCLTIDEDGHVRGLKSCGMSESKGQLFINMDIYILKTELVTKLIRNAVAENEHCNLNDVLHQAIVNLPSNGFEYTGYLRNINSVEAYYQANMDMLEERNMTALLKGSQSIHTKVKNEAPTFYSRSSDVEDSLVANGCIIHGEVAHSVIFRNVTIEKNTVVNSSIIMQGSSIGSGAELHYVILDKQVRIEPNTKLIGTKNKPIVIEKNSVISRISEGVTSEMAQMKSQENRVNKQDVDTLFTHK</sequence>
<dbReference type="SUPFAM" id="SSF53448">
    <property type="entry name" value="Nucleotide-diphospho-sugar transferases"/>
    <property type="match status" value="1"/>
</dbReference>
<evidence type="ECO:0000256" key="2">
    <source>
        <dbReference type="ARBA" id="ARBA00023056"/>
    </source>
</evidence>
<dbReference type="PANTHER" id="PTHR43523">
    <property type="entry name" value="GLUCOSE-1-PHOSPHATE ADENYLYLTRANSFERASE-RELATED"/>
    <property type="match status" value="1"/>
</dbReference>
<dbReference type="GO" id="GO:0008878">
    <property type="term" value="F:glucose-1-phosphate adenylyltransferase activity"/>
    <property type="evidence" value="ECO:0007669"/>
    <property type="project" value="UniProtKB-EC"/>
</dbReference>
<evidence type="ECO:0000259" key="5">
    <source>
        <dbReference type="Pfam" id="PF24894"/>
    </source>
</evidence>